<gene>
    <name evidence="2" type="ORF">DT23_07885</name>
</gene>
<name>A0A074J9P0_9RHOB</name>
<comment type="caution">
    <text evidence="2">The sequence shown here is derived from an EMBL/GenBank/DDBJ whole genome shotgun (WGS) entry which is preliminary data.</text>
</comment>
<feature type="transmembrane region" description="Helical" evidence="1">
    <location>
        <begin position="58"/>
        <end position="78"/>
    </location>
</feature>
<sequence>MSHIPTYVYFLFAGLVWLGVKRLHARTIRVERLALMPVIFGALGLHGFFGIFPQASSFDLILAVIGGAVGIALGWLHAARWSVKIDVATRQLTTPGDPMLLVLILLIFAFEFTLHYGAAAGASWFASPLTPPLAAAIWAALFGLSAGRNLNLATRSARASQRSKLANTGA</sequence>
<dbReference type="eggNOG" id="ENOG5034BND">
    <property type="taxonomic scope" value="Bacteria"/>
</dbReference>
<evidence type="ECO:0000256" key="1">
    <source>
        <dbReference type="SAM" id="Phobius"/>
    </source>
</evidence>
<dbReference type="RefSeq" id="WP_038133140.1">
    <property type="nucleotide sequence ID" value="NZ_AUNB01000073.1"/>
</dbReference>
<keyword evidence="1" id="KW-1133">Transmembrane helix</keyword>
<proteinExistence type="predicted"/>
<accession>A0A074J9P0</accession>
<dbReference type="OrthoDB" id="8455621at2"/>
<feature type="transmembrane region" description="Helical" evidence="1">
    <location>
        <begin position="99"/>
        <end position="118"/>
    </location>
</feature>
<dbReference type="EMBL" id="AUNB01000073">
    <property type="protein sequence ID" value="KEO53259.1"/>
    <property type="molecule type" value="Genomic_DNA"/>
</dbReference>
<evidence type="ECO:0008006" key="4">
    <source>
        <dbReference type="Google" id="ProtNLM"/>
    </source>
</evidence>
<dbReference type="Proteomes" id="UP000027471">
    <property type="component" value="Unassembled WGS sequence"/>
</dbReference>
<keyword evidence="1" id="KW-0472">Membrane</keyword>
<dbReference type="Pfam" id="PF20327">
    <property type="entry name" value="DUF6622"/>
    <property type="match status" value="1"/>
</dbReference>
<organism evidence="2 3">
    <name type="scientific">Thioclava indica</name>
    <dbReference type="NCBI Taxonomy" id="1353528"/>
    <lineage>
        <taxon>Bacteria</taxon>
        <taxon>Pseudomonadati</taxon>
        <taxon>Pseudomonadota</taxon>
        <taxon>Alphaproteobacteria</taxon>
        <taxon>Rhodobacterales</taxon>
        <taxon>Paracoccaceae</taxon>
        <taxon>Thioclava</taxon>
    </lineage>
</organism>
<feature type="transmembrane region" description="Helical" evidence="1">
    <location>
        <begin position="6"/>
        <end position="21"/>
    </location>
</feature>
<protein>
    <recommendedName>
        <fullName evidence="4">DUF1453 domain-containing protein</fullName>
    </recommendedName>
</protein>
<feature type="transmembrane region" description="Helical" evidence="1">
    <location>
        <begin position="124"/>
        <end position="146"/>
    </location>
</feature>
<evidence type="ECO:0000313" key="2">
    <source>
        <dbReference type="EMBL" id="KEO53259.1"/>
    </source>
</evidence>
<evidence type="ECO:0000313" key="3">
    <source>
        <dbReference type="Proteomes" id="UP000027471"/>
    </source>
</evidence>
<keyword evidence="1" id="KW-0812">Transmembrane</keyword>
<reference evidence="2 3" key="1">
    <citation type="journal article" date="2015" name="Antonie Van Leeuwenhoek">
        <title>Thioclava indica sp. nov., isolated from surface seawater of the Indian Ocean.</title>
        <authorList>
            <person name="Liu Y."/>
            <person name="Lai Q."/>
            <person name="Du J."/>
            <person name="Xu H."/>
            <person name="Jiang L."/>
            <person name="Shao Z."/>
        </authorList>
    </citation>
    <scope>NUCLEOTIDE SEQUENCE [LARGE SCALE GENOMIC DNA]</scope>
    <source>
        <strain evidence="2 3">DT23-4</strain>
    </source>
</reference>
<keyword evidence="3" id="KW-1185">Reference proteome</keyword>
<dbReference type="AlphaFoldDB" id="A0A074J9P0"/>
<dbReference type="InterPro" id="IPR046730">
    <property type="entry name" value="DUF6622"/>
</dbReference>
<dbReference type="STRING" id="1353528.DT23_07885"/>
<feature type="transmembrane region" description="Helical" evidence="1">
    <location>
        <begin position="33"/>
        <end position="52"/>
    </location>
</feature>